<dbReference type="InterPro" id="IPR036679">
    <property type="entry name" value="FlgN-like_sf"/>
</dbReference>
<dbReference type="GO" id="GO:0044780">
    <property type="term" value="P:bacterial-type flagellum assembly"/>
    <property type="evidence" value="ECO:0007669"/>
    <property type="project" value="InterPro"/>
</dbReference>
<dbReference type="Gene3D" id="1.20.58.300">
    <property type="entry name" value="FlgN-like"/>
    <property type="match status" value="1"/>
</dbReference>
<dbReference type="GeneID" id="97605740"/>
<keyword evidence="3" id="KW-1005">Bacterial flagellum biogenesis</keyword>
<sequence>MEKLQNALDKVLEVLSSLAGVMNTEQEQLAAGQINSSLLQRITEDKSSLLATLSFLDQMRRDAEKNAGLYEPYSRHPELMQRWTAIQATTLKLRDTNTHNGMLLNHQINHNEQALQVLKPYHSQKFYGPDGQAISSRSVSRKA</sequence>
<evidence type="ECO:0000313" key="5">
    <source>
        <dbReference type="Proteomes" id="UP000013111"/>
    </source>
</evidence>
<comment type="similarity">
    <text evidence="2">Belongs to the FlgN family.</text>
</comment>
<name>A0A830ZV49_ERWAM</name>
<comment type="function">
    <text evidence="1">Required for the efficient initiation of filament assembly.</text>
</comment>
<keyword evidence="4" id="KW-0969">Cilium</keyword>
<reference evidence="4 5" key="1">
    <citation type="submission" date="2012-11" db="EMBL/GenBank/DDBJ databases">
        <authorList>
            <person name="Linke B."/>
        </authorList>
    </citation>
    <scope>NUCLEOTIDE SEQUENCE [LARGE SCALE GENOMIC DNA]</scope>
    <source>
        <strain evidence="5">CFBP 1232</strain>
    </source>
</reference>
<dbReference type="RefSeq" id="WP_004157063.1">
    <property type="nucleotide sequence ID" value="NZ_BAYW01000002.1"/>
</dbReference>
<evidence type="ECO:0000256" key="2">
    <source>
        <dbReference type="ARBA" id="ARBA00007703"/>
    </source>
</evidence>
<keyword evidence="4" id="KW-0282">Flagellum</keyword>
<proteinExistence type="inferred from homology"/>
<keyword evidence="4" id="KW-0966">Cell projection</keyword>
<dbReference type="AlphaFoldDB" id="A0A830ZV49"/>
<reference evidence="4 5" key="2">
    <citation type="submission" date="2013-04" db="EMBL/GenBank/DDBJ databases">
        <title>Comparative genomics of 12 strains of Erwinia amylovora identifies a pan-genome with a large conserved core and provides insights into host specificity.</title>
        <authorList>
            <person name="Mann R.A."/>
            <person name="Smits T.H.M."/>
            <person name="Buehlmann A."/>
            <person name="Blom J."/>
            <person name="Goesmann A."/>
            <person name="Frey J.E."/>
            <person name="Plummer K.M."/>
            <person name="Beer S.V."/>
            <person name="Luck J."/>
            <person name="Duffy B."/>
            <person name="Rodoni B."/>
        </authorList>
    </citation>
    <scope>NUCLEOTIDE SEQUENCE [LARGE SCALE GENOMIC DNA]</scope>
    <source>
        <strain evidence="5">CFBP 1232</strain>
    </source>
</reference>
<comment type="caution">
    <text evidence="4">The sequence shown here is derived from an EMBL/GenBank/DDBJ whole genome shotgun (WGS) entry which is preliminary data.</text>
</comment>
<evidence type="ECO:0000313" key="4">
    <source>
        <dbReference type="EMBL" id="CCO93429.1"/>
    </source>
</evidence>
<organism evidence="4 5">
    <name type="scientific">Erwinia amylovora NBRC 12687 = CFBP 1232</name>
    <dbReference type="NCBI Taxonomy" id="1219359"/>
    <lineage>
        <taxon>Bacteria</taxon>
        <taxon>Pseudomonadati</taxon>
        <taxon>Pseudomonadota</taxon>
        <taxon>Gammaproteobacteria</taxon>
        <taxon>Enterobacterales</taxon>
        <taxon>Erwiniaceae</taxon>
        <taxon>Erwinia</taxon>
    </lineage>
</organism>
<dbReference type="InterPro" id="IPR007809">
    <property type="entry name" value="FlgN-like"/>
</dbReference>
<dbReference type="SUPFAM" id="SSF140566">
    <property type="entry name" value="FlgN-like"/>
    <property type="match status" value="1"/>
</dbReference>
<gene>
    <name evidence="4" type="primary">flgn1</name>
    <name evidence="4" type="ORF">BN437_1493</name>
</gene>
<protein>
    <submittedName>
        <fullName evidence="4">Flagella synthesis protein flgN</fullName>
    </submittedName>
</protein>
<dbReference type="EMBL" id="CAPB01000011">
    <property type="protein sequence ID" value="CCO93429.1"/>
    <property type="molecule type" value="Genomic_DNA"/>
</dbReference>
<dbReference type="Proteomes" id="UP000013111">
    <property type="component" value="Unassembled WGS sequence"/>
</dbReference>
<dbReference type="Pfam" id="PF05130">
    <property type="entry name" value="FlgN"/>
    <property type="match status" value="1"/>
</dbReference>
<evidence type="ECO:0000256" key="3">
    <source>
        <dbReference type="ARBA" id="ARBA00022795"/>
    </source>
</evidence>
<accession>A0A830ZV49</accession>
<evidence type="ECO:0000256" key="1">
    <source>
        <dbReference type="ARBA" id="ARBA00002397"/>
    </source>
</evidence>